<evidence type="ECO:0000313" key="2">
    <source>
        <dbReference type="EMBL" id="EFP06557.1"/>
    </source>
</evidence>
<organism evidence="3">
    <name type="scientific">Caenorhabditis remanei</name>
    <name type="common">Caenorhabditis vulgaris</name>
    <dbReference type="NCBI Taxonomy" id="31234"/>
    <lineage>
        <taxon>Eukaryota</taxon>
        <taxon>Metazoa</taxon>
        <taxon>Ecdysozoa</taxon>
        <taxon>Nematoda</taxon>
        <taxon>Chromadorea</taxon>
        <taxon>Rhabditida</taxon>
        <taxon>Rhabditina</taxon>
        <taxon>Rhabditomorpha</taxon>
        <taxon>Rhabditoidea</taxon>
        <taxon>Rhabditidae</taxon>
        <taxon>Peloderinae</taxon>
        <taxon>Caenorhabditis</taxon>
    </lineage>
</organism>
<feature type="compositionally biased region" description="Low complexity" evidence="1">
    <location>
        <begin position="346"/>
        <end position="366"/>
    </location>
</feature>
<dbReference type="EMBL" id="DS268463">
    <property type="protein sequence ID" value="EFP06557.1"/>
    <property type="molecule type" value="Genomic_DNA"/>
</dbReference>
<feature type="compositionally biased region" description="Low complexity" evidence="1">
    <location>
        <begin position="389"/>
        <end position="399"/>
    </location>
</feature>
<feature type="region of interest" description="Disordered" evidence="1">
    <location>
        <begin position="331"/>
        <end position="402"/>
    </location>
</feature>
<evidence type="ECO:0000313" key="3">
    <source>
        <dbReference type="Proteomes" id="UP000008281"/>
    </source>
</evidence>
<evidence type="ECO:0000256" key="1">
    <source>
        <dbReference type="SAM" id="MobiDB-lite"/>
    </source>
</evidence>
<dbReference type="GeneID" id="9813713"/>
<dbReference type="Proteomes" id="UP000008281">
    <property type="component" value="Unassembled WGS sequence"/>
</dbReference>
<protein>
    <submittedName>
        <fullName evidence="2">Uncharacterized protein</fullName>
    </submittedName>
</protein>
<reference evidence="2" key="1">
    <citation type="submission" date="2007-07" db="EMBL/GenBank/DDBJ databases">
        <title>PCAP assembly of the Caenorhabditis remanei genome.</title>
        <authorList>
            <consortium name="The Caenorhabditis remanei Sequencing Consortium"/>
            <person name="Wilson R.K."/>
        </authorList>
    </citation>
    <scope>NUCLEOTIDE SEQUENCE [LARGE SCALE GENOMIC DNA]</scope>
    <source>
        <strain evidence="2">PB4641</strain>
    </source>
</reference>
<dbReference type="RefSeq" id="XP_003101981.2">
    <property type="nucleotide sequence ID" value="XM_003101933.2"/>
</dbReference>
<dbReference type="AlphaFoldDB" id="E3MPH0"/>
<feature type="region of interest" description="Disordered" evidence="1">
    <location>
        <begin position="428"/>
        <end position="474"/>
    </location>
</feature>
<dbReference type="InParanoid" id="E3MPH0"/>
<keyword evidence="3" id="KW-1185">Reference proteome</keyword>
<sequence length="575" mass="63843">MHAQSRPTNFYDPNAKEIVQVGINVQLCKRLMLVWLHGVNRCAIMHWKTVDCDFIKVGSIIEIAVKPIELREETFWAPYEVTKCIKVLETVKNEVKIQDYTCFALYEVDFANRNPMFDDYSAISGNYILDSEIGNVLLERTAKSNEGIHASKKIIEDHNGKNGPSKVVGWFKYVRCLVPAAMIQQGCDVREEVYSYVWRMEEVLGTMAAYKAKQSRILSETIPAEKLPDWTKEDDVARQKRQARLEFEANQTKAQAGPPSAVSGSTFSDSVFPHETTRQPAPAPVYNLPPGAPVLPNFGYDVYGTARPSTEGLFHRARQTAQEQAEFAQQAAREAEQQAELRARQQAEQQAQLRAQQQADRAQQAAREAEHHAQQRAQQAAREAELHAQQRAQQQAQHANHSAFSAYGAAGPVGNGPYSASSLGNGQYAPSVASSRGTDQYGPSAAPPAPQSNSGAFGFGYAGQPAASSHLPPPQRQITIEELAKKLDDLTAYVYRQDREKEALHSEKEALHQTNCHLRNGLAKIIFAAESMIDIPKVKAQMKIQDIDTFNVLEDAIAEVKVSFCNLSSIGKPYE</sequence>
<accession>E3MPH0</accession>
<dbReference type="HOGENOM" id="CLU_474297_0_0_1"/>
<proteinExistence type="predicted"/>
<dbReference type="KEGG" id="crq:GCK72_026166"/>
<dbReference type="CTD" id="9813713"/>
<name>E3MPH0_CAERE</name>
<gene>
    <name evidence="2" type="ORF">CRE_08386</name>
</gene>
<feature type="compositionally biased region" description="Basic and acidic residues" evidence="1">
    <location>
        <begin position="333"/>
        <end position="345"/>
    </location>
</feature>